<organism evidence="1 2">
    <name type="scientific">Cohnella lubricantis</name>
    <dbReference type="NCBI Taxonomy" id="2163172"/>
    <lineage>
        <taxon>Bacteria</taxon>
        <taxon>Bacillati</taxon>
        <taxon>Bacillota</taxon>
        <taxon>Bacilli</taxon>
        <taxon>Bacillales</taxon>
        <taxon>Paenibacillaceae</taxon>
        <taxon>Cohnella</taxon>
    </lineage>
</organism>
<dbReference type="RefSeq" id="WP_185179844.1">
    <property type="nucleotide sequence ID" value="NZ_CBCSEP010000006.1"/>
</dbReference>
<comment type="caution">
    <text evidence="1">The sequence shown here is derived from an EMBL/GenBank/DDBJ whole genome shotgun (WGS) entry which is preliminary data.</text>
</comment>
<evidence type="ECO:0000313" key="1">
    <source>
        <dbReference type="EMBL" id="MBB6678580.1"/>
    </source>
</evidence>
<reference evidence="1 2" key="1">
    <citation type="submission" date="2020-08" db="EMBL/GenBank/DDBJ databases">
        <title>Cohnella phylogeny.</title>
        <authorList>
            <person name="Dunlap C."/>
        </authorList>
    </citation>
    <scope>NUCLEOTIDE SEQUENCE [LARGE SCALE GENOMIC DNA]</scope>
    <source>
        <strain evidence="1 2">DSM 103658</strain>
    </source>
</reference>
<protein>
    <submittedName>
        <fullName evidence="1">Uncharacterized protein</fullName>
    </submittedName>
</protein>
<dbReference type="AlphaFoldDB" id="A0A841TH60"/>
<proteinExistence type="predicted"/>
<accession>A0A841TH60</accession>
<sequence>MEKGLVVHLLEKQSGGEIRKIDEREWSPQLLEALHHVNFLVIGGVEYETLEGRLNVDTQAVELLLSAVRHAAKIERS</sequence>
<evidence type="ECO:0000313" key="2">
    <source>
        <dbReference type="Proteomes" id="UP000574133"/>
    </source>
</evidence>
<gene>
    <name evidence="1" type="ORF">H4Q31_14910</name>
</gene>
<name>A0A841TH60_9BACL</name>
<dbReference type="EMBL" id="JACJVN010000057">
    <property type="protein sequence ID" value="MBB6678580.1"/>
    <property type="molecule type" value="Genomic_DNA"/>
</dbReference>
<keyword evidence="2" id="KW-1185">Reference proteome</keyword>
<dbReference type="Proteomes" id="UP000574133">
    <property type="component" value="Unassembled WGS sequence"/>
</dbReference>